<keyword evidence="15" id="KW-1185">Reference proteome</keyword>
<keyword evidence="12" id="KW-0732">Signal</keyword>
<feature type="signal peptide" evidence="12">
    <location>
        <begin position="1"/>
        <end position="26"/>
    </location>
</feature>
<dbReference type="RefSeq" id="WP_345252304.1">
    <property type="nucleotide sequence ID" value="NZ_BAABFO010000038.1"/>
</dbReference>
<gene>
    <name evidence="14" type="ORF">GCM10023144_46170</name>
</gene>
<evidence type="ECO:0000313" key="15">
    <source>
        <dbReference type="Proteomes" id="UP001501671"/>
    </source>
</evidence>
<comment type="subunit">
    <text evidence="4">Homodimer.</text>
</comment>
<comment type="function">
    <text evidence="1">Responsible for the formation of the pyrimidine heterocycle in the thiamine biosynthesis pathway. Catalyzes the formation of hydroxymethylpyrimidine phosphate (HMP-P) from histidine and pyridoxal phosphate (PLP). The protein uses PLP and the active site histidine to form HMP-P, generating an inactive enzyme. The enzyme can only undergo a single turnover, which suggests it is a suicide enzyme.</text>
</comment>
<dbReference type="InterPro" id="IPR027939">
    <property type="entry name" value="NMT1/THI5"/>
</dbReference>
<keyword evidence="6" id="KW-0479">Metal-binding</keyword>
<evidence type="ECO:0000256" key="4">
    <source>
        <dbReference type="ARBA" id="ARBA00011738"/>
    </source>
</evidence>
<evidence type="ECO:0000256" key="6">
    <source>
        <dbReference type="ARBA" id="ARBA00022723"/>
    </source>
</evidence>
<evidence type="ECO:0000313" key="14">
    <source>
        <dbReference type="EMBL" id="GAA4343350.1"/>
    </source>
</evidence>
<keyword evidence="9" id="KW-0408">Iron</keyword>
<dbReference type="Pfam" id="PF09084">
    <property type="entry name" value="NMT1"/>
    <property type="match status" value="1"/>
</dbReference>
<keyword evidence="5" id="KW-0808">Transferase</keyword>
<dbReference type="SUPFAM" id="SSF53850">
    <property type="entry name" value="Periplasmic binding protein-like II"/>
    <property type="match status" value="1"/>
</dbReference>
<organism evidence="14 15">
    <name type="scientific">Pigmentiphaga soli</name>
    <dbReference type="NCBI Taxonomy" id="1007095"/>
    <lineage>
        <taxon>Bacteria</taxon>
        <taxon>Pseudomonadati</taxon>
        <taxon>Pseudomonadota</taxon>
        <taxon>Betaproteobacteria</taxon>
        <taxon>Burkholderiales</taxon>
        <taxon>Alcaligenaceae</taxon>
        <taxon>Pigmentiphaga</taxon>
    </lineage>
</organism>
<comment type="pathway">
    <text evidence="2">Cofactor biosynthesis; thiamine diphosphate biosynthesis.</text>
</comment>
<evidence type="ECO:0000256" key="7">
    <source>
        <dbReference type="ARBA" id="ARBA00022898"/>
    </source>
</evidence>
<evidence type="ECO:0000256" key="2">
    <source>
        <dbReference type="ARBA" id="ARBA00004948"/>
    </source>
</evidence>
<dbReference type="Proteomes" id="UP001501671">
    <property type="component" value="Unassembled WGS sequence"/>
</dbReference>
<comment type="catalytic activity">
    <reaction evidence="11">
        <text>N(6)-(pyridoxal phosphate)-L-lysyl-[4-amino-5-hydroxymethyl-2-methylpyrimidine phosphate synthase] + L-histidyl-[4-amino-5-hydroxymethyl-2-methylpyrimidine phosphate synthase] + 2 Fe(3+) + 4 H2O = L-lysyl-[4-amino-5-hydroxymethyl-2-methylpyrimidine phosphate synthase] + (2S)-2-amino-5-hydroxy-4-oxopentanoyl-[4-amino-5-hydroxymethyl-2-methylpyrimidine phosphate synthase] + 4-amino-2-methyl-5-(phosphooxymethyl)pyrimidine + 3-oxopropanoate + 2 Fe(2+) + 2 H(+)</text>
        <dbReference type="Rhea" id="RHEA:65756"/>
        <dbReference type="Rhea" id="RHEA-COMP:16892"/>
        <dbReference type="Rhea" id="RHEA-COMP:16893"/>
        <dbReference type="Rhea" id="RHEA-COMP:16894"/>
        <dbReference type="Rhea" id="RHEA-COMP:16895"/>
        <dbReference type="ChEBI" id="CHEBI:15377"/>
        <dbReference type="ChEBI" id="CHEBI:15378"/>
        <dbReference type="ChEBI" id="CHEBI:29033"/>
        <dbReference type="ChEBI" id="CHEBI:29034"/>
        <dbReference type="ChEBI" id="CHEBI:29969"/>
        <dbReference type="ChEBI" id="CHEBI:29979"/>
        <dbReference type="ChEBI" id="CHEBI:33190"/>
        <dbReference type="ChEBI" id="CHEBI:58354"/>
        <dbReference type="ChEBI" id="CHEBI:143915"/>
        <dbReference type="ChEBI" id="CHEBI:157692"/>
    </reaction>
    <physiologicalReaction direction="left-to-right" evidence="11">
        <dbReference type="Rhea" id="RHEA:65757"/>
    </physiologicalReaction>
</comment>
<evidence type="ECO:0000256" key="11">
    <source>
        <dbReference type="ARBA" id="ARBA00048179"/>
    </source>
</evidence>
<keyword evidence="8" id="KW-0784">Thiamine biosynthesis</keyword>
<reference evidence="15" key="1">
    <citation type="journal article" date="2019" name="Int. J. Syst. Evol. Microbiol.">
        <title>The Global Catalogue of Microorganisms (GCM) 10K type strain sequencing project: providing services to taxonomists for standard genome sequencing and annotation.</title>
        <authorList>
            <consortium name="The Broad Institute Genomics Platform"/>
            <consortium name="The Broad Institute Genome Sequencing Center for Infectious Disease"/>
            <person name="Wu L."/>
            <person name="Ma J."/>
        </authorList>
    </citation>
    <scope>NUCLEOTIDE SEQUENCE [LARGE SCALE GENOMIC DNA]</scope>
    <source>
        <strain evidence="15">JCM 17666</strain>
    </source>
</reference>
<evidence type="ECO:0000256" key="10">
    <source>
        <dbReference type="ARBA" id="ARBA00033171"/>
    </source>
</evidence>
<comment type="similarity">
    <text evidence="3">Belongs to the NMT1/THI5 family.</text>
</comment>
<dbReference type="PANTHER" id="PTHR31528:SF1">
    <property type="entry name" value="4-AMINO-5-HYDROXYMETHYL-2-METHYLPYRIMIDINE PHOSPHATE SYNTHASE THI11-RELATED"/>
    <property type="match status" value="1"/>
</dbReference>
<accession>A0ABP8HRT3</accession>
<evidence type="ECO:0000256" key="1">
    <source>
        <dbReference type="ARBA" id="ARBA00003469"/>
    </source>
</evidence>
<evidence type="ECO:0000256" key="9">
    <source>
        <dbReference type="ARBA" id="ARBA00023004"/>
    </source>
</evidence>
<proteinExistence type="inferred from homology"/>
<dbReference type="Gene3D" id="3.40.190.10">
    <property type="entry name" value="Periplasmic binding protein-like II"/>
    <property type="match status" value="2"/>
</dbReference>
<name>A0ABP8HRT3_9BURK</name>
<evidence type="ECO:0000259" key="13">
    <source>
        <dbReference type="Pfam" id="PF09084"/>
    </source>
</evidence>
<dbReference type="EMBL" id="BAABFO010000038">
    <property type="protein sequence ID" value="GAA4343350.1"/>
    <property type="molecule type" value="Genomic_DNA"/>
</dbReference>
<evidence type="ECO:0000256" key="3">
    <source>
        <dbReference type="ARBA" id="ARBA00009406"/>
    </source>
</evidence>
<evidence type="ECO:0000256" key="8">
    <source>
        <dbReference type="ARBA" id="ARBA00022977"/>
    </source>
</evidence>
<evidence type="ECO:0000256" key="5">
    <source>
        <dbReference type="ARBA" id="ARBA00022679"/>
    </source>
</evidence>
<feature type="domain" description="SsuA/THI5-like" evidence="13">
    <location>
        <begin position="47"/>
        <end position="261"/>
    </location>
</feature>
<evidence type="ECO:0000256" key="12">
    <source>
        <dbReference type="SAM" id="SignalP"/>
    </source>
</evidence>
<protein>
    <recommendedName>
        <fullName evidence="10">Thiamine pyrimidine synthase</fullName>
    </recommendedName>
</protein>
<feature type="chain" id="PRO_5047126107" description="Thiamine pyrimidine synthase" evidence="12">
    <location>
        <begin position="27"/>
        <end position="347"/>
    </location>
</feature>
<comment type="caution">
    <text evidence="14">The sequence shown here is derived from an EMBL/GenBank/DDBJ whole genome shotgun (WGS) entry which is preliminary data.</text>
</comment>
<dbReference type="PANTHER" id="PTHR31528">
    <property type="entry name" value="4-AMINO-5-HYDROXYMETHYL-2-METHYLPYRIMIDINE PHOSPHATE SYNTHASE THI11-RELATED"/>
    <property type="match status" value="1"/>
</dbReference>
<sequence>MRIKPMAIGRWAATAALALLCAQAQAQPLTKVRFMLDWRFEGPAALFLLPKAKGYFEQEGLDVSIDAGAGGGTTITRVASGSYDIGFADMGSIIEFMANNVNNPAAQMQATYVVYDSAPMAVFTLKKDGIAKPADLAGKTLGAPVFDPGRRLFPVFAKANGIDPASVKWTSMDPSLRETLLQRGQVQGITGFYFTSLMALTSRGVGEDQLNIMKYADNGVKMYGNSIFATKKYIDQNPKVMAAFIRAFTRGAREVLADPDASIAYVKAREPMTDVALEKRRLRLAIDSAVATPAARANGIGAADPAVIRRMVTQIVDAYGLKATPDSDALFSGAFMPPQPERMIFGK</sequence>
<dbReference type="InterPro" id="IPR015168">
    <property type="entry name" value="SsuA/THI5"/>
</dbReference>
<keyword evidence="7" id="KW-0663">Pyridoxal phosphate</keyword>